<evidence type="ECO:0000313" key="7">
    <source>
        <dbReference type="EMBL" id="EFA80875.1"/>
    </source>
</evidence>
<dbReference type="PRINTS" id="PR00738">
    <property type="entry name" value="GLHYDRLASE20"/>
</dbReference>
<feature type="signal peptide" evidence="5">
    <location>
        <begin position="1"/>
        <end position="22"/>
    </location>
</feature>
<keyword evidence="8" id="KW-1185">Reference proteome</keyword>
<evidence type="ECO:0000256" key="1">
    <source>
        <dbReference type="ARBA" id="ARBA00001231"/>
    </source>
</evidence>
<dbReference type="GO" id="GO:0005975">
    <property type="term" value="P:carbohydrate metabolic process"/>
    <property type="evidence" value="ECO:0007669"/>
    <property type="project" value="InterPro"/>
</dbReference>
<dbReference type="InterPro" id="IPR017853">
    <property type="entry name" value="GH"/>
</dbReference>
<comment type="caution">
    <text evidence="7">The sequence shown here is derived from an EMBL/GenBank/DDBJ whole genome shotgun (WGS) entry which is preliminary data.</text>
</comment>
<evidence type="ECO:0000256" key="4">
    <source>
        <dbReference type="ARBA" id="ARBA00022801"/>
    </source>
</evidence>
<dbReference type="RefSeq" id="XP_020432994.1">
    <property type="nucleotide sequence ID" value="XM_020577320.1"/>
</dbReference>
<keyword evidence="4" id="KW-0378">Hydrolase</keyword>
<dbReference type="InParanoid" id="D3BD83"/>
<organism evidence="7 8">
    <name type="scientific">Heterostelium pallidum (strain ATCC 26659 / Pp 5 / PN500)</name>
    <name type="common">Cellular slime mold</name>
    <name type="synonym">Polysphondylium pallidum</name>
    <dbReference type="NCBI Taxonomy" id="670386"/>
    <lineage>
        <taxon>Eukaryota</taxon>
        <taxon>Amoebozoa</taxon>
        <taxon>Evosea</taxon>
        <taxon>Eumycetozoa</taxon>
        <taxon>Dictyostelia</taxon>
        <taxon>Acytosteliales</taxon>
        <taxon>Acytosteliaceae</taxon>
        <taxon>Heterostelium</taxon>
    </lineage>
</organism>
<dbReference type="InterPro" id="IPR029018">
    <property type="entry name" value="Hex-like_dom2"/>
</dbReference>
<evidence type="ECO:0000313" key="8">
    <source>
        <dbReference type="Proteomes" id="UP000001396"/>
    </source>
</evidence>
<dbReference type="Pfam" id="PF00728">
    <property type="entry name" value="Glyco_hydro_20"/>
    <property type="match status" value="1"/>
</dbReference>
<dbReference type="GeneID" id="31361946"/>
<evidence type="ECO:0000259" key="6">
    <source>
        <dbReference type="Pfam" id="PF00728"/>
    </source>
</evidence>
<dbReference type="GO" id="GO:0016020">
    <property type="term" value="C:membrane"/>
    <property type="evidence" value="ECO:0007669"/>
    <property type="project" value="TreeGrafter"/>
</dbReference>
<dbReference type="GO" id="GO:0030203">
    <property type="term" value="P:glycosaminoglycan metabolic process"/>
    <property type="evidence" value="ECO:0007669"/>
    <property type="project" value="TreeGrafter"/>
</dbReference>
<name>D3BD83_HETP5</name>
<dbReference type="AlphaFoldDB" id="D3BD83"/>
<comment type="similarity">
    <text evidence="2">Belongs to the glycosyl hydrolase 20 family.</text>
</comment>
<dbReference type="PANTHER" id="PTHR22600:SF57">
    <property type="entry name" value="BETA-N-ACETYLHEXOSAMINIDASE"/>
    <property type="match status" value="1"/>
</dbReference>
<evidence type="ECO:0000256" key="3">
    <source>
        <dbReference type="ARBA" id="ARBA00012663"/>
    </source>
</evidence>
<keyword evidence="5" id="KW-0732">Signal</keyword>
<dbReference type="PANTHER" id="PTHR22600">
    <property type="entry name" value="BETA-HEXOSAMINIDASE"/>
    <property type="match status" value="1"/>
</dbReference>
<gene>
    <name evidence="7" type="ORF">PPL_06464</name>
</gene>
<dbReference type="SUPFAM" id="SSF51445">
    <property type="entry name" value="(Trans)glycosidases"/>
    <property type="match status" value="1"/>
</dbReference>
<dbReference type="GO" id="GO:0004563">
    <property type="term" value="F:beta-N-acetylhexosaminidase activity"/>
    <property type="evidence" value="ECO:0007669"/>
    <property type="project" value="UniProtKB-EC"/>
</dbReference>
<proteinExistence type="inferred from homology"/>
<dbReference type="InterPro" id="IPR015883">
    <property type="entry name" value="Glyco_hydro_20_cat"/>
</dbReference>
<sequence>MNSLILIILLILLFNLNEITFSTTTEESIDQPTRILRAPRPIDRPREYAYFDDTIRRYRIESRVDGFFLESNMLPSPNRVSMFTIDNPTHSCRRVGINLEFQLEDDNNNNDGDIFRDITENIKSIYLGKSQNVTSDIYVVELAILNDMFDDIFHNDSGIIEDAYSITIDHHVVKITSHSANGIIYGLHTFGQLLQFEEDTSLYKLCRLPIHIHDKPFKNHRAIHLDTSTKFIPTSKFINFINQMGTLKLNYLHWKPFDFRNAQQLDLFNNNNNNNVKNINNIDDKYKKNDIQLIINQLKINGIKLILEIPLFETIDIPNNSDKVIFNSAYNLNNSKINQTCLYILNPIDIEFNQTKEILNLFLSHFQNHDLNNLVYINIGEDKINYLDRLIACLSSMNESSLGNKNPIQYIEYLRENIVKYLREKGIELIIYPEERQNLYDLSFFDEKILIQHNHKSKSYKNIHKHPDQSIFTLEINEIIKERDKDVTREIWEYVYNDLKFIYEMPMWIGGEILMTSEWLDRQDYAIGPPAAALSERLWTNPNTLQSNAYLLEERIIKFNERNKLHAQQK</sequence>
<feature type="chain" id="PRO_5003041042" description="beta-N-acetylhexosaminidase" evidence="5">
    <location>
        <begin position="23"/>
        <end position="570"/>
    </location>
</feature>
<dbReference type="Gene3D" id="3.20.20.80">
    <property type="entry name" value="Glycosidases"/>
    <property type="match status" value="1"/>
</dbReference>
<dbReference type="EMBL" id="ADBJ01000028">
    <property type="protein sequence ID" value="EFA80875.1"/>
    <property type="molecule type" value="Genomic_DNA"/>
</dbReference>
<dbReference type="EC" id="3.2.1.52" evidence="3"/>
<comment type="catalytic activity">
    <reaction evidence="1">
        <text>Hydrolysis of terminal non-reducing N-acetyl-D-hexosamine residues in N-acetyl-beta-D-hexosaminides.</text>
        <dbReference type="EC" id="3.2.1.52"/>
    </reaction>
</comment>
<dbReference type="SUPFAM" id="SSF55545">
    <property type="entry name" value="beta-N-acetylhexosaminidase-like domain"/>
    <property type="match status" value="1"/>
</dbReference>
<accession>D3BD83</accession>
<reference evidence="7 8" key="1">
    <citation type="journal article" date="2011" name="Genome Res.">
        <title>Phylogeny-wide analysis of social amoeba genomes highlights ancient origins for complex intercellular communication.</title>
        <authorList>
            <person name="Heidel A.J."/>
            <person name="Lawal H.M."/>
            <person name="Felder M."/>
            <person name="Schilde C."/>
            <person name="Helps N.R."/>
            <person name="Tunggal B."/>
            <person name="Rivero F."/>
            <person name="John U."/>
            <person name="Schleicher M."/>
            <person name="Eichinger L."/>
            <person name="Platzer M."/>
            <person name="Noegel A.A."/>
            <person name="Schaap P."/>
            <person name="Gloeckner G."/>
        </authorList>
    </citation>
    <scope>NUCLEOTIDE SEQUENCE [LARGE SCALE GENOMIC DNA]</scope>
    <source>
        <strain evidence="8">ATCC 26659 / Pp 5 / PN500</strain>
    </source>
</reference>
<evidence type="ECO:0000256" key="5">
    <source>
        <dbReference type="SAM" id="SignalP"/>
    </source>
</evidence>
<evidence type="ECO:0000256" key="2">
    <source>
        <dbReference type="ARBA" id="ARBA00006285"/>
    </source>
</evidence>
<feature type="domain" description="Glycoside hydrolase family 20 catalytic" evidence="6">
    <location>
        <begin position="219"/>
        <end position="541"/>
    </location>
</feature>
<dbReference type="Gene3D" id="3.30.379.10">
    <property type="entry name" value="Chitobiase/beta-hexosaminidase domain 2-like"/>
    <property type="match status" value="1"/>
</dbReference>
<dbReference type="InterPro" id="IPR025705">
    <property type="entry name" value="Beta_hexosaminidase_sua/sub"/>
</dbReference>
<dbReference type="Proteomes" id="UP000001396">
    <property type="component" value="Unassembled WGS sequence"/>
</dbReference>
<protein>
    <recommendedName>
        <fullName evidence="3">beta-N-acetylhexosaminidase</fullName>
        <ecNumber evidence="3">3.2.1.52</ecNumber>
    </recommendedName>
</protein>